<evidence type="ECO:0000313" key="2">
    <source>
        <dbReference type="EMBL" id="CAD7002023.1"/>
    </source>
</evidence>
<feature type="transmembrane region" description="Helical" evidence="1">
    <location>
        <begin position="38"/>
        <end position="63"/>
    </location>
</feature>
<keyword evidence="1" id="KW-1133">Transmembrane helix</keyword>
<organism evidence="2 3">
    <name type="scientific">Ceratitis capitata</name>
    <name type="common">Mediterranean fruit fly</name>
    <name type="synonym">Tephritis capitata</name>
    <dbReference type="NCBI Taxonomy" id="7213"/>
    <lineage>
        <taxon>Eukaryota</taxon>
        <taxon>Metazoa</taxon>
        <taxon>Ecdysozoa</taxon>
        <taxon>Arthropoda</taxon>
        <taxon>Hexapoda</taxon>
        <taxon>Insecta</taxon>
        <taxon>Pterygota</taxon>
        <taxon>Neoptera</taxon>
        <taxon>Endopterygota</taxon>
        <taxon>Diptera</taxon>
        <taxon>Brachycera</taxon>
        <taxon>Muscomorpha</taxon>
        <taxon>Tephritoidea</taxon>
        <taxon>Tephritidae</taxon>
        <taxon>Ceratitis</taxon>
        <taxon>Ceratitis</taxon>
    </lineage>
</organism>
<accession>A0A811UY63</accession>
<dbReference type="Proteomes" id="UP000606786">
    <property type="component" value="Unassembled WGS sequence"/>
</dbReference>
<evidence type="ECO:0000256" key="1">
    <source>
        <dbReference type="SAM" id="Phobius"/>
    </source>
</evidence>
<proteinExistence type="predicted"/>
<keyword evidence="1" id="KW-0472">Membrane</keyword>
<protein>
    <submittedName>
        <fullName evidence="2">(Mediterranean fruit fly) hypothetical protein</fullName>
    </submittedName>
</protein>
<reference evidence="2" key="1">
    <citation type="submission" date="2020-11" db="EMBL/GenBank/DDBJ databases">
        <authorList>
            <person name="Whitehead M."/>
        </authorList>
    </citation>
    <scope>NUCLEOTIDE SEQUENCE</scope>
    <source>
        <strain evidence="2">EGII</strain>
    </source>
</reference>
<sequence>MMDFGWGFVGLLVGMGGVVGMVVGTVGVVGMVVGMIGVVGMVVGMVCVVGMVVGMVGVVGMVVGMKSRVFVLKVTLRNSSKSSSQERLSPKLFCSIGLLNRHRIQLKVDFKVDYFLVVGT</sequence>
<evidence type="ECO:0000313" key="3">
    <source>
        <dbReference type="Proteomes" id="UP000606786"/>
    </source>
</evidence>
<keyword evidence="3" id="KW-1185">Reference proteome</keyword>
<feature type="transmembrane region" description="Helical" evidence="1">
    <location>
        <begin position="7"/>
        <end position="32"/>
    </location>
</feature>
<comment type="caution">
    <text evidence="2">The sequence shown here is derived from an EMBL/GenBank/DDBJ whole genome shotgun (WGS) entry which is preliminary data.</text>
</comment>
<keyword evidence="1" id="KW-0812">Transmembrane</keyword>
<gene>
    <name evidence="2" type="ORF">CCAP1982_LOCUS10511</name>
</gene>
<dbReference type="AlphaFoldDB" id="A0A811UY63"/>
<name>A0A811UY63_CERCA</name>
<dbReference type="EMBL" id="CAJHJT010000023">
    <property type="protein sequence ID" value="CAD7002023.1"/>
    <property type="molecule type" value="Genomic_DNA"/>
</dbReference>